<dbReference type="SUPFAM" id="SSF81383">
    <property type="entry name" value="F-box domain"/>
    <property type="match status" value="1"/>
</dbReference>
<feature type="compositionally biased region" description="Basic and acidic residues" evidence="1">
    <location>
        <begin position="301"/>
        <end position="320"/>
    </location>
</feature>
<evidence type="ECO:0008006" key="4">
    <source>
        <dbReference type="Google" id="ProtNLM"/>
    </source>
</evidence>
<keyword evidence="3" id="KW-1185">Reference proteome</keyword>
<organism evidence="2 3">
    <name type="scientific">Setaria italica</name>
    <name type="common">Foxtail millet</name>
    <name type="synonym">Panicum italicum</name>
    <dbReference type="NCBI Taxonomy" id="4555"/>
    <lineage>
        <taxon>Eukaryota</taxon>
        <taxon>Viridiplantae</taxon>
        <taxon>Streptophyta</taxon>
        <taxon>Embryophyta</taxon>
        <taxon>Tracheophyta</taxon>
        <taxon>Spermatophyta</taxon>
        <taxon>Magnoliopsida</taxon>
        <taxon>Liliopsida</taxon>
        <taxon>Poales</taxon>
        <taxon>Poaceae</taxon>
        <taxon>PACMAD clade</taxon>
        <taxon>Panicoideae</taxon>
        <taxon>Panicodae</taxon>
        <taxon>Paniceae</taxon>
        <taxon>Cenchrinae</taxon>
        <taxon>Setaria</taxon>
    </lineage>
</organism>
<reference evidence="2" key="2">
    <citation type="submission" date="2018-08" db="UniProtKB">
        <authorList>
            <consortium name="EnsemblPlants"/>
        </authorList>
    </citation>
    <scope>IDENTIFICATION</scope>
    <source>
        <strain evidence="2">Yugu1</strain>
    </source>
</reference>
<dbReference type="AlphaFoldDB" id="K4AL37"/>
<feature type="region of interest" description="Disordered" evidence="1">
    <location>
        <begin position="253"/>
        <end position="320"/>
    </location>
</feature>
<feature type="compositionally biased region" description="Basic and acidic residues" evidence="1">
    <location>
        <begin position="281"/>
        <end position="292"/>
    </location>
</feature>
<dbReference type="EnsemblPlants" id="KQK89580">
    <property type="protein sequence ID" value="KQK89580"/>
    <property type="gene ID" value="SETIT_039616mg"/>
</dbReference>
<protein>
    <recommendedName>
        <fullName evidence="4">F-box domain-containing protein</fullName>
    </recommendedName>
</protein>
<dbReference type="eggNOG" id="ENOG502RRQK">
    <property type="taxonomic scope" value="Eukaryota"/>
</dbReference>
<feature type="compositionally biased region" description="Basic residues" evidence="1">
    <location>
        <begin position="265"/>
        <end position="276"/>
    </location>
</feature>
<dbReference type="Gramene" id="KQK89580">
    <property type="protein sequence ID" value="KQK89580"/>
    <property type="gene ID" value="SETIT_039616mg"/>
</dbReference>
<dbReference type="InParanoid" id="K4AL37"/>
<dbReference type="InterPro" id="IPR036047">
    <property type="entry name" value="F-box-like_dom_sf"/>
</dbReference>
<accession>K4AL37</accession>
<dbReference type="PANTHER" id="PTHR34791:SF4">
    <property type="entry name" value="F-BOX DOMAIN CONTAINING PROTEIN"/>
    <property type="match status" value="1"/>
</dbReference>
<proteinExistence type="predicted"/>
<sequence>MATFLHKFVDAEQWEAEDDVGRLGLVAHAAFLHAGFLPYGAKPRSGQLMKQAGDTGSSSFLSRRYTAPELAHRDSAETAVLMLCKGEGGDFALFMYLTTDRDMRRTYRQRLDAAAMAPLLSRSLDDTDPWGSRFCRWLADGACWGLLVELCRRNGLPLTVFTSLPEDVVVEILKRVGDGAALARAACASRLLRRLVAAYDVELWKPLYEAAVGVGEELYMMFFFPKLSEGFISWKWRCAKVLQLKQLFSRPIATTPPIQSNPRNARGKRGERRCRHPNVPLHDDYGTKRQDSGDVQSPERIATEKSAEGHRHKVPRYDWNRKRRHVAGAIHSPSSRYRWNHR</sequence>
<name>K4AL37_SETIT</name>
<dbReference type="PANTHER" id="PTHR34791">
    <property type="entry name" value="OS02G0272100 PROTEIN"/>
    <property type="match status" value="1"/>
</dbReference>
<dbReference type="OMA" id="LADGACW"/>
<reference evidence="3" key="1">
    <citation type="journal article" date="2012" name="Nat. Biotechnol.">
        <title>Reference genome sequence of the model plant Setaria.</title>
        <authorList>
            <person name="Bennetzen J.L."/>
            <person name="Schmutz J."/>
            <person name="Wang H."/>
            <person name="Percifield R."/>
            <person name="Hawkins J."/>
            <person name="Pontaroli A.C."/>
            <person name="Estep M."/>
            <person name="Feng L."/>
            <person name="Vaughn J.N."/>
            <person name="Grimwood J."/>
            <person name="Jenkins J."/>
            <person name="Barry K."/>
            <person name="Lindquist E."/>
            <person name="Hellsten U."/>
            <person name="Deshpande S."/>
            <person name="Wang X."/>
            <person name="Wu X."/>
            <person name="Mitros T."/>
            <person name="Triplett J."/>
            <person name="Yang X."/>
            <person name="Ye C.Y."/>
            <person name="Mauro-Herrera M."/>
            <person name="Wang L."/>
            <person name="Li P."/>
            <person name="Sharma M."/>
            <person name="Sharma R."/>
            <person name="Ronald P.C."/>
            <person name="Panaud O."/>
            <person name="Kellogg E.A."/>
            <person name="Brutnell T.P."/>
            <person name="Doust A.N."/>
            <person name="Tuskan G.A."/>
            <person name="Rokhsar D."/>
            <person name="Devos K.M."/>
        </authorList>
    </citation>
    <scope>NUCLEOTIDE SEQUENCE [LARGE SCALE GENOMIC DNA]</scope>
    <source>
        <strain evidence="3">cv. Yugu1</strain>
    </source>
</reference>
<evidence type="ECO:0000313" key="2">
    <source>
        <dbReference type="EnsemblPlants" id="KQK89580"/>
    </source>
</evidence>
<dbReference type="HOGENOM" id="CLU_054864_0_0_1"/>
<dbReference type="Proteomes" id="UP000004995">
    <property type="component" value="Unassembled WGS sequence"/>
</dbReference>
<evidence type="ECO:0000313" key="3">
    <source>
        <dbReference type="Proteomes" id="UP000004995"/>
    </source>
</evidence>
<dbReference type="EMBL" id="AGNK02005769">
    <property type="status" value="NOT_ANNOTATED_CDS"/>
    <property type="molecule type" value="Genomic_DNA"/>
</dbReference>
<evidence type="ECO:0000256" key="1">
    <source>
        <dbReference type="SAM" id="MobiDB-lite"/>
    </source>
</evidence>